<dbReference type="Proteomes" id="UP000001070">
    <property type="component" value="Unassembled WGS sequence"/>
</dbReference>
<organism evidence="2">
    <name type="scientific">Drosophila grimshawi</name>
    <name type="common">Hawaiian fruit fly</name>
    <name type="synonym">Idiomyia grimshawi</name>
    <dbReference type="NCBI Taxonomy" id="7222"/>
    <lineage>
        <taxon>Eukaryota</taxon>
        <taxon>Metazoa</taxon>
        <taxon>Ecdysozoa</taxon>
        <taxon>Arthropoda</taxon>
        <taxon>Hexapoda</taxon>
        <taxon>Insecta</taxon>
        <taxon>Pterygota</taxon>
        <taxon>Neoptera</taxon>
        <taxon>Endopterygota</taxon>
        <taxon>Diptera</taxon>
        <taxon>Brachycera</taxon>
        <taxon>Muscomorpha</taxon>
        <taxon>Ephydroidea</taxon>
        <taxon>Drosophilidae</taxon>
        <taxon>Drosophila</taxon>
        <taxon>Hawaiian Drosophila</taxon>
    </lineage>
</organism>
<evidence type="ECO:0000313" key="1">
    <source>
        <dbReference type="EMBL" id="EDW02091.1"/>
    </source>
</evidence>
<dbReference type="AlphaFoldDB" id="B4J773"/>
<keyword evidence="2" id="KW-1185">Reference proteome</keyword>
<dbReference type="SMR" id="B4J773"/>
<dbReference type="FunCoup" id="B4J773">
    <property type="interactions" value="1"/>
</dbReference>
<dbReference type="eggNOG" id="ENOG502TCCZ">
    <property type="taxonomic scope" value="Eukaryota"/>
</dbReference>
<dbReference type="OMA" id="DMDEHVR"/>
<dbReference type="HOGENOM" id="CLU_1751574_0_0_1"/>
<protein>
    <submittedName>
        <fullName evidence="1">GH21803</fullName>
    </submittedName>
</protein>
<dbReference type="InParanoid" id="B4J773"/>
<dbReference type="PhylomeDB" id="B4J773"/>
<proteinExistence type="predicted"/>
<gene>
    <name evidence="1" type="primary">Dgri\GH21803</name>
    <name evidence="1" type="ORF">Dgri_GH21803</name>
</gene>
<accession>B4J773</accession>
<dbReference type="EMBL" id="CH916367">
    <property type="protein sequence ID" value="EDW02091.1"/>
    <property type="molecule type" value="Genomic_DNA"/>
</dbReference>
<sequence length="149" mass="18286">MPVKTPPNESFYVHLQDARQDQLPLCVRAYRPQFNARILENRHRRADERKKQIMKQRVDRLCKGVDQVATLSNDCHEREYLKMLMMQAHIYQDMQAHQQRYNNNMKQRLANLRAHNEQVQKRFEMLRYVRYLSYIARQHDEKRKRKGIF</sequence>
<evidence type="ECO:0000313" key="2">
    <source>
        <dbReference type="Proteomes" id="UP000001070"/>
    </source>
</evidence>
<name>B4J773_DROGR</name>
<reference evidence="1 2" key="1">
    <citation type="journal article" date="2007" name="Nature">
        <title>Evolution of genes and genomes on the Drosophila phylogeny.</title>
        <authorList>
            <consortium name="Drosophila 12 Genomes Consortium"/>
            <person name="Clark A.G."/>
            <person name="Eisen M.B."/>
            <person name="Smith D.R."/>
            <person name="Bergman C.M."/>
            <person name="Oliver B."/>
            <person name="Markow T.A."/>
            <person name="Kaufman T.C."/>
            <person name="Kellis M."/>
            <person name="Gelbart W."/>
            <person name="Iyer V.N."/>
            <person name="Pollard D.A."/>
            <person name="Sackton T.B."/>
            <person name="Larracuente A.M."/>
            <person name="Singh N.D."/>
            <person name="Abad J.P."/>
            <person name="Abt D.N."/>
            <person name="Adryan B."/>
            <person name="Aguade M."/>
            <person name="Akashi H."/>
            <person name="Anderson W.W."/>
            <person name="Aquadro C.F."/>
            <person name="Ardell D.H."/>
            <person name="Arguello R."/>
            <person name="Artieri C.G."/>
            <person name="Barbash D.A."/>
            <person name="Barker D."/>
            <person name="Barsanti P."/>
            <person name="Batterham P."/>
            <person name="Batzoglou S."/>
            <person name="Begun D."/>
            <person name="Bhutkar A."/>
            <person name="Blanco E."/>
            <person name="Bosak S.A."/>
            <person name="Bradley R.K."/>
            <person name="Brand A.D."/>
            <person name="Brent M.R."/>
            <person name="Brooks A.N."/>
            <person name="Brown R.H."/>
            <person name="Butlin R.K."/>
            <person name="Caggese C."/>
            <person name="Calvi B.R."/>
            <person name="Bernardo de Carvalho A."/>
            <person name="Caspi A."/>
            <person name="Castrezana S."/>
            <person name="Celniker S.E."/>
            <person name="Chang J.L."/>
            <person name="Chapple C."/>
            <person name="Chatterji S."/>
            <person name="Chinwalla A."/>
            <person name="Civetta A."/>
            <person name="Clifton S.W."/>
            <person name="Comeron J.M."/>
            <person name="Costello J.C."/>
            <person name="Coyne J.A."/>
            <person name="Daub J."/>
            <person name="David R.G."/>
            <person name="Delcher A.L."/>
            <person name="Delehaunty K."/>
            <person name="Do C.B."/>
            <person name="Ebling H."/>
            <person name="Edwards K."/>
            <person name="Eickbush T."/>
            <person name="Evans J.D."/>
            <person name="Filipski A."/>
            <person name="Findeiss S."/>
            <person name="Freyhult E."/>
            <person name="Fulton L."/>
            <person name="Fulton R."/>
            <person name="Garcia A.C."/>
            <person name="Gardiner A."/>
            <person name="Garfield D.A."/>
            <person name="Garvin B.E."/>
            <person name="Gibson G."/>
            <person name="Gilbert D."/>
            <person name="Gnerre S."/>
            <person name="Godfrey J."/>
            <person name="Good R."/>
            <person name="Gotea V."/>
            <person name="Gravely B."/>
            <person name="Greenberg A.J."/>
            <person name="Griffiths-Jones S."/>
            <person name="Gross S."/>
            <person name="Guigo R."/>
            <person name="Gustafson E.A."/>
            <person name="Haerty W."/>
            <person name="Hahn M.W."/>
            <person name="Halligan D.L."/>
            <person name="Halpern A.L."/>
            <person name="Halter G.M."/>
            <person name="Han M.V."/>
            <person name="Heger A."/>
            <person name="Hillier L."/>
            <person name="Hinrichs A.S."/>
            <person name="Holmes I."/>
            <person name="Hoskins R.A."/>
            <person name="Hubisz M.J."/>
            <person name="Hultmark D."/>
            <person name="Huntley M.A."/>
            <person name="Jaffe D.B."/>
            <person name="Jagadeeshan S."/>
            <person name="Jeck W.R."/>
            <person name="Johnson J."/>
            <person name="Jones C.D."/>
            <person name="Jordan W.C."/>
            <person name="Karpen G.H."/>
            <person name="Kataoka E."/>
            <person name="Keightley P.D."/>
            <person name="Kheradpour P."/>
            <person name="Kirkness E.F."/>
            <person name="Koerich L.B."/>
            <person name="Kristiansen K."/>
            <person name="Kudrna D."/>
            <person name="Kulathinal R.J."/>
            <person name="Kumar S."/>
            <person name="Kwok R."/>
            <person name="Lander E."/>
            <person name="Langley C.H."/>
            <person name="Lapoint R."/>
            <person name="Lazzaro B.P."/>
            <person name="Lee S.J."/>
            <person name="Levesque L."/>
            <person name="Li R."/>
            <person name="Lin C.F."/>
            <person name="Lin M.F."/>
            <person name="Lindblad-Toh K."/>
            <person name="Llopart A."/>
            <person name="Long M."/>
            <person name="Low L."/>
            <person name="Lozovsky E."/>
            <person name="Lu J."/>
            <person name="Luo M."/>
            <person name="Machado C.A."/>
            <person name="Makalowski W."/>
            <person name="Marzo M."/>
            <person name="Matsuda M."/>
            <person name="Matzkin L."/>
            <person name="McAllister B."/>
            <person name="McBride C.S."/>
            <person name="McKernan B."/>
            <person name="McKernan K."/>
            <person name="Mendez-Lago M."/>
            <person name="Minx P."/>
            <person name="Mollenhauer M.U."/>
            <person name="Montooth K."/>
            <person name="Mount S.M."/>
            <person name="Mu X."/>
            <person name="Myers E."/>
            <person name="Negre B."/>
            <person name="Newfeld S."/>
            <person name="Nielsen R."/>
            <person name="Noor M.A."/>
            <person name="O'Grady P."/>
            <person name="Pachter L."/>
            <person name="Papaceit M."/>
            <person name="Parisi M.J."/>
            <person name="Parisi M."/>
            <person name="Parts L."/>
            <person name="Pedersen J.S."/>
            <person name="Pesole G."/>
            <person name="Phillippy A.M."/>
            <person name="Ponting C.P."/>
            <person name="Pop M."/>
            <person name="Porcelli D."/>
            <person name="Powell J.R."/>
            <person name="Prohaska S."/>
            <person name="Pruitt K."/>
            <person name="Puig M."/>
            <person name="Quesneville H."/>
            <person name="Ram K.R."/>
            <person name="Rand D."/>
            <person name="Rasmussen M.D."/>
            <person name="Reed L.K."/>
            <person name="Reenan R."/>
            <person name="Reily A."/>
            <person name="Remington K.A."/>
            <person name="Rieger T.T."/>
            <person name="Ritchie M.G."/>
            <person name="Robin C."/>
            <person name="Rogers Y.H."/>
            <person name="Rohde C."/>
            <person name="Rozas J."/>
            <person name="Rubenfield M.J."/>
            <person name="Ruiz A."/>
            <person name="Russo S."/>
            <person name="Salzberg S.L."/>
            <person name="Sanchez-Gracia A."/>
            <person name="Saranga D.J."/>
            <person name="Sato H."/>
            <person name="Schaeffer S.W."/>
            <person name="Schatz M.C."/>
            <person name="Schlenke T."/>
            <person name="Schwartz R."/>
            <person name="Segarra C."/>
            <person name="Singh R.S."/>
            <person name="Sirot L."/>
            <person name="Sirota M."/>
            <person name="Sisneros N.B."/>
            <person name="Smith C.D."/>
            <person name="Smith T.F."/>
            <person name="Spieth J."/>
            <person name="Stage D.E."/>
            <person name="Stark A."/>
            <person name="Stephan W."/>
            <person name="Strausberg R.L."/>
            <person name="Strempel S."/>
            <person name="Sturgill D."/>
            <person name="Sutton G."/>
            <person name="Sutton G.G."/>
            <person name="Tao W."/>
            <person name="Teichmann S."/>
            <person name="Tobari Y.N."/>
            <person name="Tomimura Y."/>
            <person name="Tsolas J.M."/>
            <person name="Valente V.L."/>
            <person name="Venter E."/>
            <person name="Venter J.C."/>
            <person name="Vicario S."/>
            <person name="Vieira F.G."/>
            <person name="Vilella A.J."/>
            <person name="Villasante A."/>
            <person name="Walenz B."/>
            <person name="Wang J."/>
            <person name="Wasserman M."/>
            <person name="Watts T."/>
            <person name="Wilson D."/>
            <person name="Wilson R.K."/>
            <person name="Wing R.A."/>
            <person name="Wolfner M.F."/>
            <person name="Wong A."/>
            <person name="Wong G.K."/>
            <person name="Wu C.I."/>
            <person name="Wu G."/>
            <person name="Yamamoto D."/>
            <person name="Yang H.P."/>
            <person name="Yang S.P."/>
            <person name="Yorke J.A."/>
            <person name="Yoshida K."/>
            <person name="Zdobnov E."/>
            <person name="Zhang P."/>
            <person name="Zhang Y."/>
            <person name="Zimin A.V."/>
            <person name="Baldwin J."/>
            <person name="Abdouelleil A."/>
            <person name="Abdulkadir J."/>
            <person name="Abebe A."/>
            <person name="Abera B."/>
            <person name="Abreu J."/>
            <person name="Acer S.C."/>
            <person name="Aftuck L."/>
            <person name="Alexander A."/>
            <person name="An P."/>
            <person name="Anderson E."/>
            <person name="Anderson S."/>
            <person name="Arachi H."/>
            <person name="Azer M."/>
            <person name="Bachantsang P."/>
            <person name="Barry A."/>
            <person name="Bayul T."/>
            <person name="Berlin A."/>
            <person name="Bessette D."/>
            <person name="Bloom T."/>
            <person name="Blye J."/>
            <person name="Boguslavskiy L."/>
            <person name="Bonnet C."/>
            <person name="Boukhgalter B."/>
            <person name="Bourzgui I."/>
            <person name="Brown A."/>
            <person name="Cahill P."/>
            <person name="Channer S."/>
            <person name="Cheshatsang Y."/>
            <person name="Chuda L."/>
            <person name="Citroen M."/>
            <person name="Collymore A."/>
            <person name="Cooke P."/>
            <person name="Costello M."/>
            <person name="D'Aco K."/>
            <person name="Daza R."/>
            <person name="De Haan G."/>
            <person name="DeGray S."/>
            <person name="DeMaso C."/>
            <person name="Dhargay N."/>
            <person name="Dooley K."/>
            <person name="Dooley E."/>
            <person name="Doricent M."/>
            <person name="Dorje P."/>
            <person name="Dorjee K."/>
            <person name="Dupes A."/>
            <person name="Elong R."/>
            <person name="Falk J."/>
            <person name="Farina A."/>
            <person name="Faro S."/>
            <person name="Ferguson D."/>
            <person name="Fisher S."/>
            <person name="Foley C.D."/>
            <person name="Franke A."/>
            <person name="Friedrich D."/>
            <person name="Gadbois L."/>
            <person name="Gearin G."/>
            <person name="Gearin C.R."/>
            <person name="Giannoukos G."/>
            <person name="Goode T."/>
            <person name="Graham J."/>
            <person name="Grandbois E."/>
            <person name="Grewal S."/>
            <person name="Gyaltsen K."/>
            <person name="Hafez N."/>
            <person name="Hagos B."/>
            <person name="Hall J."/>
            <person name="Henson C."/>
            <person name="Hollinger A."/>
            <person name="Honan T."/>
            <person name="Huard M.D."/>
            <person name="Hughes L."/>
            <person name="Hurhula B."/>
            <person name="Husby M.E."/>
            <person name="Kamat A."/>
            <person name="Kanga B."/>
            <person name="Kashin S."/>
            <person name="Khazanovich D."/>
            <person name="Kisner P."/>
            <person name="Lance K."/>
            <person name="Lara M."/>
            <person name="Lee W."/>
            <person name="Lennon N."/>
            <person name="Letendre F."/>
            <person name="LeVine R."/>
            <person name="Lipovsky A."/>
            <person name="Liu X."/>
            <person name="Liu J."/>
            <person name="Liu S."/>
            <person name="Lokyitsang T."/>
            <person name="Lokyitsang Y."/>
            <person name="Lubonja R."/>
            <person name="Lui A."/>
            <person name="MacDonald P."/>
            <person name="Magnisalis V."/>
            <person name="Maru K."/>
            <person name="Matthews C."/>
            <person name="McCusker W."/>
            <person name="McDonough S."/>
            <person name="Mehta T."/>
            <person name="Meldrim J."/>
            <person name="Meneus L."/>
            <person name="Mihai O."/>
            <person name="Mihalev A."/>
            <person name="Mihova T."/>
            <person name="Mittelman R."/>
            <person name="Mlenga V."/>
            <person name="Montmayeur A."/>
            <person name="Mulrain L."/>
            <person name="Navidi A."/>
            <person name="Naylor J."/>
            <person name="Negash T."/>
            <person name="Nguyen T."/>
            <person name="Nguyen N."/>
            <person name="Nicol R."/>
            <person name="Norbu C."/>
            <person name="Norbu N."/>
            <person name="Novod N."/>
            <person name="O'Neill B."/>
            <person name="Osman S."/>
            <person name="Markiewicz E."/>
            <person name="Oyono O.L."/>
            <person name="Patti C."/>
            <person name="Phunkhang P."/>
            <person name="Pierre F."/>
            <person name="Priest M."/>
            <person name="Raghuraman S."/>
            <person name="Rege F."/>
            <person name="Reyes R."/>
            <person name="Rise C."/>
            <person name="Rogov P."/>
            <person name="Ross K."/>
            <person name="Ryan E."/>
            <person name="Settipalli S."/>
            <person name="Shea T."/>
            <person name="Sherpa N."/>
            <person name="Shi L."/>
            <person name="Shih D."/>
            <person name="Sparrow T."/>
            <person name="Spaulding J."/>
            <person name="Stalker J."/>
            <person name="Stange-Thomann N."/>
            <person name="Stavropoulos S."/>
            <person name="Stone C."/>
            <person name="Strader C."/>
            <person name="Tesfaye S."/>
            <person name="Thomson T."/>
            <person name="Thoulutsang Y."/>
            <person name="Thoulutsang D."/>
            <person name="Topham K."/>
            <person name="Topping I."/>
            <person name="Tsamla T."/>
            <person name="Vassiliev H."/>
            <person name="Vo A."/>
            <person name="Wangchuk T."/>
            <person name="Wangdi T."/>
            <person name="Weiand M."/>
            <person name="Wilkinson J."/>
            <person name="Wilson A."/>
            <person name="Yadav S."/>
            <person name="Young G."/>
            <person name="Yu Q."/>
            <person name="Zembek L."/>
            <person name="Zhong D."/>
            <person name="Zimmer A."/>
            <person name="Zwirko Z."/>
            <person name="Jaffe D.B."/>
            <person name="Alvarez P."/>
            <person name="Brockman W."/>
            <person name="Butler J."/>
            <person name="Chin C."/>
            <person name="Gnerre S."/>
            <person name="Grabherr M."/>
            <person name="Kleber M."/>
            <person name="Mauceli E."/>
            <person name="MacCallum I."/>
        </authorList>
    </citation>
    <scope>NUCLEOTIDE SEQUENCE [LARGE SCALE GENOMIC DNA]</scope>
    <source>
        <strain evidence="2">Tucson 15287-2541.00</strain>
    </source>
</reference>